<dbReference type="Proteomes" id="UP000807785">
    <property type="component" value="Unassembled WGS sequence"/>
</dbReference>
<proteinExistence type="predicted"/>
<evidence type="ECO:0000313" key="1">
    <source>
        <dbReference type="EMBL" id="MBK6973514.1"/>
    </source>
</evidence>
<protein>
    <submittedName>
        <fullName evidence="1">Uncharacterized protein</fullName>
    </submittedName>
</protein>
<accession>A0A9D7E3J8</accession>
<name>A0A9D7E3J8_9PROT</name>
<sequence>MPAEIDYTFDHPVRGDAVLGAGRLGRVAWLGKRLRDDDLYLLQDGAFSKLLFNEVLECFVGGQFIATIVLGFSLIERSIAGRLSHIGQTSVAKGGTSEQLIDAAFNLGWLTGTERDRINDVRKLRNAVVHFREHRAEDRPEVKAALISSA</sequence>
<organism evidence="1 2">
    <name type="scientific">Candidatus Methylophosphatis roskildensis</name>
    <dbReference type="NCBI Taxonomy" id="2899263"/>
    <lineage>
        <taxon>Bacteria</taxon>
        <taxon>Pseudomonadati</taxon>
        <taxon>Pseudomonadota</taxon>
        <taxon>Betaproteobacteria</taxon>
        <taxon>Nitrosomonadales</taxon>
        <taxon>Sterolibacteriaceae</taxon>
        <taxon>Candidatus Methylophosphatis</taxon>
    </lineage>
</organism>
<evidence type="ECO:0000313" key="2">
    <source>
        <dbReference type="Proteomes" id="UP000807785"/>
    </source>
</evidence>
<comment type="caution">
    <text evidence="1">The sequence shown here is derived from an EMBL/GenBank/DDBJ whole genome shotgun (WGS) entry which is preliminary data.</text>
</comment>
<reference evidence="1" key="1">
    <citation type="submission" date="2020-10" db="EMBL/GenBank/DDBJ databases">
        <title>Connecting structure to function with the recovery of over 1000 high-quality activated sludge metagenome-assembled genomes encoding full-length rRNA genes using long-read sequencing.</title>
        <authorList>
            <person name="Singleton C.M."/>
            <person name="Petriglieri F."/>
            <person name="Kristensen J.M."/>
            <person name="Kirkegaard R.H."/>
            <person name="Michaelsen T.Y."/>
            <person name="Andersen M.H."/>
            <person name="Karst S.M."/>
            <person name="Dueholm M.S."/>
            <person name="Nielsen P.H."/>
            <person name="Albertsen M."/>
        </authorList>
    </citation>
    <scope>NUCLEOTIDE SEQUENCE</scope>
    <source>
        <strain evidence="1">Bjer_18-Q3-R1-45_BAT3C.347</strain>
    </source>
</reference>
<dbReference type="AlphaFoldDB" id="A0A9D7E3J8"/>
<dbReference type="EMBL" id="JADJEV010000003">
    <property type="protein sequence ID" value="MBK6973514.1"/>
    <property type="molecule type" value="Genomic_DNA"/>
</dbReference>
<gene>
    <name evidence="1" type="ORF">IPH26_11435</name>
</gene>